<dbReference type="EMBL" id="ACFT01000093">
    <property type="protein sequence ID" value="EEV25066.1"/>
    <property type="molecule type" value="Genomic_DNA"/>
</dbReference>
<protein>
    <submittedName>
        <fullName evidence="1">Uncharacterized protein</fullName>
    </submittedName>
</protein>
<reference evidence="1 2" key="1">
    <citation type="journal article" date="2010" name="Vet. Microbiol.">
        <title>Production of haemolysins by strains of the Actinobacillus minor/porcitonsillarum complex.</title>
        <authorList>
            <person name="Arya G."/>
            <person name="Niven D.F."/>
        </authorList>
    </citation>
    <scope>NUCLEOTIDE SEQUENCE [LARGE SCALE GENOMIC DNA]</scope>
    <source>
        <strain evidence="2">strain 202</strain>
    </source>
</reference>
<organism evidence="1 2">
    <name type="scientific">Actinobacillus minor 202</name>
    <dbReference type="NCBI Taxonomy" id="591023"/>
    <lineage>
        <taxon>Bacteria</taxon>
        <taxon>Pseudomonadati</taxon>
        <taxon>Pseudomonadota</taxon>
        <taxon>Gammaproteobacteria</taxon>
        <taxon>Pasteurellales</taxon>
        <taxon>Pasteurellaceae</taxon>
        <taxon>Actinobacillus</taxon>
    </lineage>
</organism>
<accession>A0ABM9YUP1</accession>
<name>A0ABM9YUP1_9PAST</name>
<proteinExistence type="predicted"/>
<keyword evidence="2" id="KW-1185">Reference proteome</keyword>
<dbReference type="Proteomes" id="UP000003394">
    <property type="component" value="Unassembled WGS sequence"/>
</dbReference>
<evidence type="ECO:0000313" key="2">
    <source>
        <dbReference type="Proteomes" id="UP000003394"/>
    </source>
</evidence>
<sequence>MKRSSKKSQKKAVGSAKGCDMMSLLIKKQFSTEIFAPSVYGGREIK</sequence>
<evidence type="ECO:0000313" key="1">
    <source>
        <dbReference type="EMBL" id="EEV25066.1"/>
    </source>
</evidence>
<comment type="caution">
    <text evidence="1">The sequence shown here is derived from an EMBL/GenBank/DDBJ whole genome shotgun (WGS) entry which is preliminary data.</text>
</comment>
<gene>
    <name evidence="1" type="ORF">AM202_02550</name>
</gene>